<dbReference type="STRING" id="419479.SAMN04488563_4067"/>
<organism evidence="2 3">
    <name type="scientific">Jiangella alkaliphila</name>
    <dbReference type="NCBI Taxonomy" id="419479"/>
    <lineage>
        <taxon>Bacteria</taxon>
        <taxon>Bacillati</taxon>
        <taxon>Actinomycetota</taxon>
        <taxon>Actinomycetes</taxon>
        <taxon>Jiangellales</taxon>
        <taxon>Jiangellaceae</taxon>
        <taxon>Jiangella</taxon>
    </lineage>
</organism>
<dbReference type="Proteomes" id="UP000182977">
    <property type="component" value="Chromosome I"/>
</dbReference>
<dbReference type="AlphaFoldDB" id="A0A1H2KNS7"/>
<evidence type="ECO:0000313" key="2">
    <source>
        <dbReference type="EMBL" id="SDU70339.1"/>
    </source>
</evidence>
<keyword evidence="3" id="KW-1185">Reference proteome</keyword>
<dbReference type="OrthoDB" id="5189014at2"/>
<sequence length="196" mass="20838">MSGTDVLVLRPAPGPRRLVYRITTVIPVVLVIAGVLAEGRPALITGIGLALVFAAAMAVYLWRSRIMVTPTEISARGLWFHRRRDRANAASLIRMTVVHPGAAPAETIVVLDPGQRALLRINAALYSAADLDRLVDHLGLPVAGSDRPVTAAQFAREEPEAAGWVQRHMLAFILLCALGFAVLALVLGTVIAAVSG</sequence>
<keyword evidence="1" id="KW-1133">Transmembrane helix</keyword>
<protein>
    <recommendedName>
        <fullName evidence="4">PH domain-containing protein</fullName>
    </recommendedName>
</protein>
<feature type="transmembrane region" description="Helical" evidence="1">
    <location>
        <begin position="43"/>
        <end position="62"/>
    </location>
</feature>
<feature type="transmembrane region" description="Helical" evidence="1">
    <location>
        <begin position="18"/>
        <end position="37"/>
    </location>
</feature>
<feature type="transmembrane region" description="Helical" evidence="1">
    <location>
        <begin position="170"/>
        <end position="194"/>
    </location>
</feature>
<keyword evidence="1" id="KW-0812">Transmembrane</keyword>
<proteinExistence type="predicted"/>
<evidence type="ECO:0008006" key="4">
    <source>
        <dbReference type="Google" id="ProtNLM"/>
    </source>
</evidence>
<name>A0A1H2KNS7_9ACTN</name>
<evidence type="ECO:0000256" key="1">
    <source>
        <dbReference type="SAM" id="Phobius"/>
    </source>
</evidence>
<dbReference type="EMBL" id="LT629791">
    <property type="protein sequence ID" value="SDU70339.1"/>
    <property type="molecule type" value="Genomic_DNA"/>
</dbReference>
<evidence type="ECO:0000313" key="3">
    <source>
        <dbReference type="Proteomes" id="UP000182977"/>
    </source>
</evidence>
<dbReference type="RefSeq" id="WP_046769189.1">
    <property type="nucleotide sequence ID" value="NZ_KQ061231.1"/>
</dbReference>
<reference evidence="3" key="1">
    <citation type="submission" date="2016-10" db="EMBL/GenBank/DDBJ databases">
        <authorList>
            <person name="Varghese N."/>
            <person name="Submissions S."/>
        </authorList>
    </citation>
    <scope>NUCLEOTIDE SEQUENCE [LARGE SCALE GENOMIC DNA]</scope>
    <source>
        <strain evidence="3">DSM 45079</strain>
    </source>
</reference>
<accession>A0A1H2KNS7</accession>
<gene>
    <name evidence="2" type="ORF">SAMN04488563_4067</name>
</gene>
<keyword evidence="1" id="KW-0472">Membrane</keyword>